<evidence type="ECO:0000313" key="5">
    <source>
        <dbReference type="Proteomes" id="UP000256748"/>
    </source>
</evidence>
<dbReference type="InterPro" id="IPR020904">
    <property type="entry name" value="Sc_DH/Rdtase_CS"/>
</dbReference>
<dbReference type="InterPro" id="IPR002347">
    <property type="entry name" value="SDR_fam"/>
</dbReference>
<evidence type="ECO:0000313" key="4">
    <source>
        <dbReference type="EMBL" id="RFC01172.1"/>
    </source>
</evidence>
<evidence type="ECO:0000256" key="1">
    <source>
        <dbReference type="ARBA" id="ARBA00006484"/>
    </source>
</evidence>
<protein>
    <submittedName>
        <fullName evidence="4">3-oxoacyl-ACP reductase</fullName>
    </submittedName>
</protein>
<dbReference type="PRINTS" id="PR00081">
    <property type="entry name" value="GDHRDH"/>
</dbReference>
<name>A0A3E1C086_RHILT</name>
<dbReference type="SMART" id="SM00822">
    <property type="entry name" value="PKS_KR"/>
    <property type="match status" value="1"/>
</dbReference>
<comment type="similarity">
    <text evidence="1">Belongs to the short-chain dehydrogenases/reductases (SDR) family.</text>
</comment>
<dbReference type="Pfam" id="PF13561">
    <property type="entry name" value="adh_short_C2"/>
    <property type="match status" value="1"/>
</dbReference>
<dbReference type="SUPFAM" id="SSF51735">
    <property type="entry name" value="NAD(P)-binding Rossmann-fold domains"/>
    <property type="match status" value="1"/>
</dbReference>
<accession>A0A3E1C086</accession>
<dbReference type="EMBL" id="NAOO01000001">
    <property type="protein sequence ID" value="RFC01172.1"/>
    <property type="molecule type" value="Genomic_DNA"/>
</dbReference>
<dbReference type="PRINTS" id="PR00080">
    <property type="entry name" value="SDRFAMILY"/>
</dbReference>
<dbReference type="AlphaFoldDB" id="A0A3E1C086"/>
<dbReference type="Proteomes" id="UP000256748">
    <property type="component" value="Unassembled WGS sequence"/>
</dbReference>
<evidence type="ECO:0000256" key="2">
    <source>
        <dbReference type="ARBA" id="ARBA00023002"/>
    </source>
</evidence>
<dbReference type="FunFam" id="3.40.50.720:FF:000084">
    <property type="entry name" value="Short-chain dehydrogenase reductase"/>
    <property type="match status" value="1"/>
</dbReference>
<feature type="domain" description="Ketoreductase" evidence="3">
    <location>
        <begin position="16"/>
        <end position="196"/>
    </location>
</feature>
<dbReference type="InterPro" id="IPR036291">
    <property type="entry name" value="NAD(P)-bd_dom_sf"/>
</dbReference>
<proteinExistence type="inferred from homology"/>
<organism evidence="4 5">
    <name type="scientific">Rhizobium leguminosarum bv. trifolii</name>
    <dbReference type="NCBI Taxonomy" id="386"/>
    <lineage>
        <taxon>Bacteria</taxon>
        <taxon>Pseudomonadati</taxon>
        <taxon>Pseudomonadota</taxon>
        <taxon>Alphaproteobacteria</taxon>
        <taxon>Hyphomicrobiales</taxon>
        <taxon>Rhizobiaceae</taxon>
        <taxon>Rhizobium/Agrobacterium group</taxon>
        <taxon>Rhizobium</taxon>
    </lineage>
</organism>
<gene>
    <name evidence="4" type="ORF">B5K10_02320</name>
</gene>
<evidence type="ECO:0000259" key="3">
    <source>
        <dbReference type="SMART" id="SM00822"/>
    </source>
</evidence>
<dbReference type="Gene3D" id="3.40.50.720">
    <property type="entry name" value="NAD(P)-binding Rossmann-like Domain"/>
    <property type="match status" value="1"/>
</dbReference>
<dbReference type="PROSITE" id="PS00061">
    <property type="entry name" value="ADH_SHORT"/>
    <property type="match status" value="1"/>
</dbReference>
<keyword evidence="2" id="KW-0560">Oxidoreductase</keyword>
<dbReference type="RefSeq" id="WP_116272194.1">
    <property type="nucleotide sequence ID" value="NZ_KZ859521.1"/>
</dbReference>
<dbReference type="PANTHER" id="PTHR43639:SF1">
    <property type="entry name" value="SHORT-CHAIN DEHYDROGENASE_REDUCTASE FAMILY PROTEIN"/>
    <property type="match status" value="1"/>
</dbReference>
<reference evidence="4 5" key="1">
    <citation type="submission" date="2017-03" db="EMBL/GenBank/DDBJ databases">
        <title>Genome analysis of Rhizobial strains effectives or ineffectives for nitrogen fixation isolated from bean seeds.</title>
        <authorList>
            <person name="Peralta H."/>
            <person name="Aguilar-Vera A."/>
            <person name="Mora Y."/>
            <person name="Vargas-Lagunas C."/>
            <person name="Girard L."/>
            <person name="Mora J."/>
        </authorList>
    </citation>
    <scope>NUCLEOTIDE SEQUENCE [LARGE SCALE GENOMIC DNA]</scope>
    <source>
        <strain evidence="4 5">CCGM5</strain>
    </source>
</reference>
<comment type="caution">
    <text evidence="4">The sequence shown here is derived from an EMBL/GenBank/DDBJ whole genome shotgun (WGS) entry which is preliminary data.</text>
</comment>
<dbReference type="PANTHER" id="PTHR43639">
    <property type="entry name" value="OXIDOREDUCTASE, SHORT-CHAIN DEHYDROGENASE/REDUCTASE FAMILY (AFU_ORTHOLOGUE AFUA_5G02870)"/>
    <property type="match status" value="1"/>
</dbReference>
<sequence length="254" mass="26874">MPSTYDTVRYASLEGRAVLITGGASGIGAEMVRAFAAQGANVSFIDIDAVEGAKLAAETGAAFSACDITDIAALRVAIAEIEQACDGIDTLVNNAGKDDRHAMSDVEPDSWRRALSLNLDHQFFATQAVSSRMAEKGRGSIIMLGSISWMRGRPGMVGYTTAKAAINGMTKTLARELGPSGIRVNCIVPGAVVTDRQLKLWTSPEQNQQFIELQALKFRLEASHVARMALFLGSDESGGCTGANFVVDAGLTQN</sequence>
<dbReference type="GO" id="GO:0016491">
    <property type="term" value="F:oxidoreductase activity"/>
    <property type="evidence" value="ECO:0007669"/>
    <property type="project" value="UniProtKB-KW"/>
</dbReference>
<dbReference type="InterPro" id="IPR057326">
    <property type="entry name" value="KR_dom"/>
</dbReference>
<dbReference type="CDD" id="cd05233">
    <property type="entry name" value="SDR_c"/>
    <property type="match status" value="1"/>
</dbReference>